<comment type="subunit">
    <text evidence="9 11">Homodimer. Heterotetramer of two MnmE and two MnmG subunits.</text>
</comment>
<evidence type="ECO:0000256" key="1">
    <source>
        <dbReference type="ARBA" id="ARBA00001974"/>
    </source>
</evidence>
<dbReference type="InterPro" id="IPR020595">
    <property type="entry name" value="MnmG-rel_CS"/>
</dbReference>
<dbReference type="InterPro" id="IPR004416">
    <property type="entry name" value="MnmG"/>
</dbReference>
<feature type="binding site" evidence="11">
    <location>
        <begin position="10"/>
        <end position="15"/>
    </location>
    <ligand>
        <name>FAD</name>
        <dbReference type="ChEBI" id="CHEBI:57692"/>
    </ligand>
</feature>
<dbReference type="FunFam" id="1.10.150.570:FF:000001">
    <property type="entry name" value="tRNA uridine 5-carboxymethylaminomethyl modification enzyme MnmG"/>
    <property type="match status" value="1"/>
</dbReference>
<proteinExistence type="inferred from homology"/>
<name>A0A7V5RQZ3_CALAY</name>
<comment type="cofactor">
    <cofactor evidence="1 11">
        <name>FAD</name>
        <dbReference type="ChEBI" id="CHEBI:57692"/>
    </cofactor>
</comment>
<feature type="domain" description="tRNA uridine 5-carboxymethylaminomethyl modification enzyme C-terminal subdomain" evidence="12">
    <location>
        <begin position="538"/>
        <end position="609"/>
    </location>
</feature>
<evidence type="ECO:0000256" key="6">
    <source>
        <dbReference type="ARBA" id="ARBA00022694"/>
    </source>
</evidence>
<dbReference type="InterPro" id="IPR049312">
    <property type="entry name" value="GIDA_C_N"/>
</dbReference>
<comment type="similarity">
    <text evidence="3 11">Belongs to the MnmG family.</text>
</comment>
<dbReference type="FunFam" id="3.50.50.60:FF:000002">
    <property type="entry name" value="tRNA uridine 5-carboxymethylaminomethyl modification enzyme MnmG"/>
    <property type="match status" value="1"/>
</dbReference>
<dbReference type="Pfam" id="PF01134">
    <property type="entry name" value="GIDA"/>
    <property type="match status" value="1"/>
</dbReference>
<organism evidence="13">
    <name type="scientific">Caldithrix abyssi</name>
    <dbReference type="NCBI Taxonomy" id="187145"/>
    <lineage>
        <taxon>Bacteria</taxon>
        <taxon>Pseudomonadati</taxon>
        <taxon>Calditrichota</taxon>
        <taxon>Calditrichia</taxon>
        <taxon>Calditrichales</taxon>
        <taxon>Calditrichaceae</taxon>
        <taxon>Caldithrix</taxon>
    </lineage>
</organism>
<dbReference type="InterPro" id="IPR026904">
    <property type="entry name" value="MnmG_C"/>
</dbReference>
<keyword evidence="11" id="KW-0963">Cytoplasm</keyword>
<dbReference type="AlphaFoldDB" id="A0A7V5RQZ3"/>
<dbReference type="SUPFAM" id="SSF51905">
    <property type="entry name" value="FAD/NAD(P)-binding domain"/>
    <property type="match status" value="1"/>
</dbReference>
<keyword evidence="8 11" id="KW-0520">NAD</keyword>
<dbReference type="GO" id="GO:0050660">
    <property type="term" value="F:flavin adenine dinucleotide binding"/>
    <property type="evidence" value="ECO:0007669"/>
    <property type="project" value="UniProtKB-UniRule"/>
</dbReference>
<keyword evidence="5 11" id="KW-0285">Flavoprotein</keyword>
<dbReference type="Proteomes" id="UP000885771">
    <property type="component" value="Unassembled WGS sequence"/>
</dbReference>
<comment type="subcellular location">
    <subcellularLocation>
        <location evidence="11">Cytoplasm</location>
    </subcellularLocation>
</comment>
<dbReference type="InterPro" id="IPR002218">
    <property type="entry name" value="MnmG-rel"/>
</dbReference>
<dbReference type="InterPro" id="IPR044920">
    <property type="entry name" value="MnmG_C_subdom_sf"/>
</dbReference>
<dbReference type="SMART" id="SM01228">
    <property type="entry name" value="GIDA_assoc_3"/>
    <property type="match status" value="1"/>
</dbReference>
<comment type="caution">
    <text evidence="13">The sequence shown here is derived from an EMBL/GenBank/DDBJ whole genome shotgun (WGS) entry which is preliminary data.</text>
</comment>
<gene>
    <name evidence="11 13" type="primary">mnmG</name>
    <name evidence="11" type="synonym">gidA</name>
    <name evidence="13" type="ORF">ENJ15_07475</name>
</gene>
<dbReference type="Pfam" id="PF21680">
    <property type="entry name" value="GIDA_C_1st"/>
    <property type="match status" value="1"/>
</dbReference>
<evidence type="ECO:0000256" key="7">
    <source>
        <dbReference type="ARBA" id="ARBA00022827"/>
    </source>
</evidence>
<dbReference type="GO" id="GO:0030488">
    <property type="term" value="P:tRNA methylation"/>
    <property type="evidence" value="ECO:0007669"/>
    <property type="project" value="TreeGrafter"/>
</dbReference>
<dbReference type="InterPro" id="IPR047001">
    <property type="entry name" value="MnmG_C_subdom"/>
</dbReference>
<evidence type="ECO:0000256" key="2">
    <source>
        <dbReference type="ARBA" id="ARBA00003717"/>
    </source>
</evidence>
<evidence type="ECO:0000256" key="10">
    <source>
        <dbReference type="ARBA" id="ARBA00031800"/>
    </source>
</evidence>
<evidence type="ECO:0000256" key="4">
    <source>
        <dbReference type="ARBA" id="ARBA00020461"/>
    </source>
</evidence>
<comment type="caution">
    <text evidence="11">Lacks conserved residue(s) required for the propagation of feature annotation.</text>
</comment>
<evidence type="ECO:0000256" key="11">
    <source>
        <dbReference type="HAMAP-Rule" id="MF_00129"/>
    </source>
</evidence>
<dbReference type="PROSITE" id="PS01281">
    <property type="entry name" value="GIDA_2"/>
    <property type="match status" value="1"/>
</dbReference>
<feature type="binding site" evidence="11">
    <location>
        <begin position="269"/>
        <end position="283"/>
    </location>
    <ligand>
        <name>NAD(+)</name>
        <dbReference type="ChEBI" id="CHEBI:57540"/>
    </ligand>
</feature>
<sequence length="627" mass="69589">MKKYDVLVIGGGHAGIEAASIAARMGMSTALISLDREKIGLMSCNPAIGGLAKGQLVREVDALGGLMGRIIDDSGIHFKMLNTSKGPAVQSPRAQADRPYYARVAQSYLSGRKNLELIEGRVNDIVVSSGRVEGVVLSCGTRIFSRAVILTAGTFLNGIIHVGLNQLAAGRAGDLPAKGLSETLSALGFRTGRLKTGTPPRIHRDFIDYSAMEEQKPDEIPKPFSFSTDKIDRRQISCFISYTNERTHDILRQGFDASPMFTGRIKGVGPRYCPSIEDKIDRFADKNRHQLFLEPEGYHNREVYVNGFSTSLPAEIQEKAIRTVRGLEKCKIVRLGYAVEYDFFPPDQLKATLETKPVTNLYFAGQINGTSGYEEAAAQGLMAGINAALKLAGREPFVLKRSQAYIGVLIDDLINKIHEEPYRMFTSRAEFRLLLRQDNADLRLMDEARSLGTVDEKAYEKMTCRREQIEKLKKDVLGRKVSMEEFNRLYNGVSTPVKQNHTVEKLLKRPEVSLKELLSLIKTETYMDSAILDVEFGVKYAGYLERQAALMEKFLKTEALIIPPELEYEKIGALSAEAREKLSVLKPRSLGQASRISGVTPSDISVLMIYIDKFKKTGVSRGTALTK</sequence>
<dbReference type="NCBIfam" id="TIGR00136">
    <property type="entry name" value="mnmG_gidA"/>
    <property type="match status" value="1"/>
</dbReference>
<dbReference type="PROSITE" id="PS01280">
    <property type="entry name" value="GIDA_1"/>
    <property type="match status" value="1"/>
</dbReference>
<dbReference type="InterPro" id="IPR040131">
    <property type="entry name" value="MnmG_N"/>
</dbReference>
<dbReference type="Gene3D" id="3.50.50.60">
    <property type="entry name" value="FAD/NAD(P)-binding domain"/>
    <property type="match status" value="2"/>
</dbReference>
<dbReference type="Gene3D" id="1.10.150.570">
    <property type="entry name" value="GidA associated domain, C-terminal subdomain"/>
    <property type="match status" value="1"/>
</dbReference>
<dbReference type="HAMAP" id="MF_00129">
    <property type="entry name" value="MnmG_GidA"/>
    <property type="match status" value="1"/>
</dbReference>
<reference evidence="13" key="1">
    <citation type="journal article" date="2020" name="mSystems">
        <title>Genome- and Community-Level Interaction Insights into Carbon Utilization and Element Cycling Functions of Hydrothermarchaeota in Hydrothermal Sediment.</title>
        <authorList>
            <person name="Zhou Z."/>
            <person name="Liu Y."/>
            <person name="Xu W."/>
            <person name="Pan J."/>
            <person name="Luo Z.H."/>
            <person name="Li M."/>
        </authorList>
    </citation>
    <scope>NUCLEOTIDE SEQUENCE [LARGE SCALE GENOMIC DNA]</scope>
    <source>
        <strain evidence="13">HyVt-460</strain>
    </source>
</reference>
<accession>A0A7V5RQZ3</accession>
<dbReference type="InterPro" id="IPR036188">
    <property type="entry name" value="FAD/NAD-bd_sf"/>
</dbReference>
<dbReference type="PANTHER" id="PTHR11806:SF0">
    <property type="entry name" value="PROTEIN MTO1 HOMOLOG, MITOCHONDRIAL"/>
    <property type="match status" value="1"/>
</dbReference>
<evidence type="ECO:0000256" key="3">
    <source>
        <dbReference type="ARBA" id="ARBA00007653"/>
    </source>
</evidence>
<dbReference type="PANTHER" id="PTHR11806">
    <property type="entry name" value="GLUCOSE INHIBITED DIVISION PROTEIN A"/>
    <property type="match status" value="1"/>
</dbReference>
<keyword evidence="6 11" id="KW-0819">tRNA processing</keyword>
<dbReference type="Gene3D" id="1.10.10.1800">
    <property type="entry name" value="tRNA uridine 5-carboxymethylaminomethyl modification enzyme MnmG/GidA"/>
    <property type="match status" value="1"/>
</dbReference>
<evidence type="ECO:0000313" key="13">
    <source>
        <dbReference type="EMBL" id="HHM02840.1"/>
    </source>
</evidence>
<comment type="function">
    <text evidence="2 11">NAD-binding protein involved in the addition of a carboxymethylaminomethyl (cmnm) group at the wobble position (U34) of certain tRNAs, forming tRNA-cmnm(5)s(2)U34.</text>
</comment>
<evidence type="ECO:0000256" key="5">
    <source>
        <dbReference type="ARBA" id="ARBA00022630"/>
    </source>
</evidence>
<dbReference type="EMBL" id="DRLI01000287">
    <property type="protein sequence ID" value="HHM02840.1"/>
    <property type="molecule type" value="Genomic_DNA"/>
</dbReference>
<dbReference type="GO" id="GO:0002098">
    <property type="term" value="P:tRNA wobble uridine modification"/>
    <property type="evidence" value="ECO:0007669"/>
    <property type="project" value="InterPro"/>
</dbReference>
<evidence type="ECO:0000256" key="8">
    <source>
        <dbReference type="ARBA" id="ARBA00023027"/>
    </source>
</evidence>
<evidence type="ECO:0000256" key="9">
    <source>
        <dbReference type="ARBA" id="ARBA00025948"/>
    </source>
</evidence>
<dbReference type="Pfam" id="PF13932">
    <property type="entry name" value="SAM_GIDA_C"/>
    <property type="match status" value="1"/>
</dbReference>
<keyword evidence="7 11" id="KW-0274">FAD</keyword>
<dbReference type="GO" id="GO:0005829">
    <property type="term" value="C:cytosol"/>
    <property type="evidence" value="ECO:0007669"/>
    <property type="project" value="TreeGrafter"/>
</dbReference>
<evidence type="ECO:0000259" key="12">
    <source>
        <dbReference type="SMART" id="SM01228"/>
    </source>
</evidence>
<protein>
    <recommendedName>
        <fullName evidence="4 11">tRNA uridine 5-carboxymethylaminomethyl modification enzyme MnmG</fullName>
    </recommendedName>
    <alternativeName>
        <fullName evidence="10 11">Glucose-inhibited division protein A</fullName>
    </alternativeName>
</protein>